<evidence type="ECO:0000313" key="2">
    <source>
        <dbReference type="EMBL" id="EFI27506.1"/>
    </source>
</evidence>
<dbReference type="Gene3D" id="2.130.10.10">
    <property type="entry name" value="YVTN repeat-like/Quinoprotein amine dehydrogenase"/>
    <property type="match status" value="2"/>
</dbReference>
<dbReference type="HOGENOM" id="CLU_780776_0_0_1"/>
<evidence type="ECO:0000256" key="1">
    <source>
        <dbReference type="SAM" id="Phobius"/>
    </source>
</evidence>
<protein>
    <submittedName>
        <fullName evidence="2">Uncharacterized protein</fullName>
    </submittedName>
</protein>
<dbReference type="EMBL" id="AACS02000006">
    <property type="protein sequence ID" value="EFI27506.1"/>
    <property type="molecule type" value="Genomic_DNA"/>
</dbReference>
<dbReference type="OMA" id="STISEWP"/>
<dbReference type="GeneID" id="9379447"/>
<keyword evidence="3" id="KW-1185">Reference proteome</keyword>
<reference evidence="2 3" key="1">
    <citation type="journal article" date="2010" name="Proc. Natl. Acad. Sci. U.S.A.">
        <title>Insights into evolution of multicellular fungi from the assembled chromosomes of the mushroom Coprinopsis cinerea (Coprinus cinereus).</title>
        <authorList>
            <person name="Stajich J.E."/>
            <person name="Wilke S.K."/>
            <person name="Ahren D."/>
            <person name="Au C.H."/>
            <person name="Birren B.W."/>
            <person name="Borodovsky M."/>
            <person name="Burns C."/>
            <person name="Canback B."/>
            <person name="Casselton L.A."/>
            <person name="Cheng C.K."/>
            <person name="Deng J."/>
            <person name="Dietrich F.S."/>
            <person name="Fargo D.C."/>
            <person name="Farman M.L."/>
            <person name="Gathman A.C."/>
            <person name="Goldberg J."/>
            <person name="Guigo R."/>
            <person name="Hoegger P.J."/>
            <person name="Hooker J.B."/>
            <person name="Huggins A."/>
            <person name="James T.Y."/>
            <person name="Kamada T."/>
            <person name="Kilaru S."/>
            <person name="Kodira C."/>
            <person name="Kues U."/>
            <person name="Kupfer D."/>
            <person name="Kwan H.S."/>
            <person name="Lomsadze A."/>
            <person name="Li W."/>
            <person name="Lilly W.W."/>
            <person name="Ma L.J."/>
            <person name="Mackey A.J."/>
            <person name="Manning G."/>
            <person name="Martin F."/>
            <person name="Muraguchi H."/>
            <person name="Natvig D.O."/>
            <person name="Palmerini H."/>
            <person name="Ramesh M.A."/>
            <person name="Rehmeyer C.J."/>
            <person name="Roe B.A."/>
            <person name="Shenoy N."/>
            <person name="Stanke M."/>
            <person name="Ter-Hovhannisyan V."/>
            <person name="Tunlid A."/>
            <person name="Velagapudi R."/>
            <person name="Vision T.J."/>
            <person name="Zeng Q."/>
            <person name="Zolan M.E."/>
            <person name="Pukkila P.J."/>
        </authorList>
    </citation>
    <scope>NUCLEOTIDE SEQUENCE [LARGE SCALE GENOMIC DNA]</scope>
    <source>
        <strain evidence="3">Okayama-7 / 130 / ATCC MYA-4618 / FGSC 9003</strain>
    </source>
</reference>
<proteinExistence type="predicted"/>
<accession>D6RN29</accession>
<dbReference type="InParanoid" id="D6RN29"/>
<dbReference type="InterPro" id="IPR036322">
    <property type="entry name" value="WD40_repeat_dom_sf"/>
</dbReference>
<dbReference type="InterPro" id="IPR015943">
    <property type="entry name" value="WD40/YVTN_repeat-like_dom_sf"/>
</dbReference>
<keyword evidence="1" id="KW-0472">Membrane</keyword>
<sequence>MASGGDDGYLWITDLDTGSRQKVSTKQECVVEVKWLPYAQASGVVEIITAGADGTCKLWRKAGRENNFKRVASVSVMSQSIESIAFENNRLGVVGRGGVFLYRIDRSTSSVFVSIPGDLEETEGGEVNEDGVPRWIGFSKGGKEVMIGMLDTRVLMAWNVESQRRLWRERLESRIGNCAWNESTATLLVWTLQDGVDVYKINDRPQFVFKLSLNIQRNFPIQMAFIDEKRFVSGSDNGEALIWDLEGEEGHYQFDPIVVSSVGVGTKRGSGTTHLFVACGSSEPYRSGTVYIWTTNKNHMLVPQAPTVFEETSEKVIRSLGVPPGLVEEIPPMLVIGAAVSLAVVLGGILVVACL</sequence>
<dbReference type="VEuPathDB" id="FungiDB:CC1G_15541"/>
<name>D6RN29_COPC7</name>
<dbReference type="STRING" id="240176.D6RN29"/>
<evidence type="ECO:0000313" key="3">
    <source>
        <dbReference type="Proteomes" id="UP000001861"/>
    </source>
</evidence>
<feature type="transmembrane region" description="Helical" evidence="1">
    <location>
        <begin position="333"/>
        <end position="354"/>
    </location>
</feature>
<keyword evidence="1" id="KW-1133">Transmembrane helix</keyword>
<keyword evidence="1" id="KW-0812">Transmembrane</keyword>
<dbReference type="Proteomes" id="UP000001861">
    <property type="component" value="Unassembled WGS sequence"/>
</dbReference>
<organism evidence="2 3">
    <name type="scientific">Coprinopsis cinerea (strain Okayama-7 / 130 / ATCC MYA-4618 / FGSC 9003)</name>
    <name type="common">Inky cap fungus</name>
    <name type="synonym">Hormographiella aspergillata</name>
    <dbReference type="NCBI Taxonomy" id="240176"/>
    <lineage>
        <taxon>Eukaryota</taxon>
        <taxon>Fungi</taxon>
        <taxon>Dikarya</taxon>
        <taxon>Basidiomycota</taxon>
        <taxon>Agaricomycotina</taxon>
        <taxon>Agaricomycetes</taxon>
        <taxon>Agaricomycetidae</taxon>
        <taxon>Agaricales</taxon>
        <taxon>Agaricineae</taxon>
        <taxon>Psathyrellaceae</taxon>
        <taxon>Coprinopsis</taxon>
    </lineage>
</organism>
<gene>
    <name evidence="2" type="ORF">CC1G_15541</name>
</gene>
<dbReference type="KEGG" id="cci:CC1G_15541"/>
<dbReference type="OrthoDB" id="3238562at2759"/>
<comment type="caution">
    <text evidence="2">The sequence shown here is derived from an EMBL/GenBank/DDBJ whole genome shotgun (WGS) entry which is preliminary data.</text>
</comment>
<dbReference type="AlphaFoldDB" id="D6RN29"/>
<dbReference type="SUPFAM" id="SSF50978">
    <property type="entry name" value="WD40 repeat-like"/>
    <property type="match status" value="1"/>
</dbReference>
<dbReference type="RefSeq" id="XP_002911000.1">
    <property type="nucleotide sequence ID" value="XM_002910954.1"/>
</dbReference>